<dbReference type="RefSeq" id="WP_210803130.1">
    <property type="nucleotide sequence ID" value="NZ_JAGQDE010000014.1"/>
</dbReference>
<comment type="caution">
    <text evidence="1">The sequence shown here is derived from an EMBL/GenBank/DDBJ whole genome shotgun (WGS) entry which is preliminary data.</text>
</comment>
<dbReference type="Proteomes" id="UP000678374">
    <property type="component" value="Unassembled WGS sequence"/>
</dbReference>
<organism evidence="1 2">
    <name type="scientific">Ideonella aquatica</name>
    <dbReference type="NCBI Taxonomy" id="2824119"/>
    <lineage>
        <taxon>Bacteria</taxon>
        <taxon>Pseudomonadati</taxon>
        <taxon>Pseudomonadota</taxon>
        <taxon>Betaproteobacteria</taxon>
        <taxon>Burkholderiales</taxon>
        <taxon>Sphaerotilaceae</taxon>
        <taxon>Ideonella</taxon>
    </lineage>
</organism>
<protein>
    <submittedName>
        <fullName evidence="1">DUF3780 domain-containing protein</fullName>
    </submittedName>
</protein>
<sequence>MAKPRPTRTAAALNANVTASATTSSGAFADVRPTLGFGVPATSDPHHFKVFVPRSNTAPVQLSEYLGLQALSNEHSVIDRAVLDRARWTAIRAEAQRAFNARLGAHHLKPSAWKAGDNPVDRLLGKELCVLVWAVEHMEMEKIPVAVRNWLALRPEERWWLFGMTAMSTGGIGDGDKGWRLALRHALGDVAQSELLSPRARRALVTRDSGVVGQRLTLDLFSDGTE</sequence>
<dbReference type="AlphaFoldDB" id="A0A941BH30"/>
<name>A0A941BH30_9BURK</name>
<dbReference type="InterPro" id="IPR024220">
    <property type="entry name" value="DUF3780"/>
</dbReference>
<dbReference type="EMBL" id="JAGQDE010000014">
    <property type="protein sequence ID" value="MBQ0960461.1"/>
    <property type="molecule type" value="Genomic_DNA"/>
</dbReference>
<reference evidence="1" key="1">
    <citation type="submission" date="2021-04" db="EMBL/GenBank/DDBJ databases">
        <title>The genome sequence of Ideonella sp. 4Y11.</title>
        <authorList>
            <person name="Liu Y."/>
        </authorList>
    </citation>
    <scope>NUCLEOTIDE SEQUENCE</scope>
    <source>
        <strain evidence="1">4Y11</strain>
    </source>
</reference>
<evidence type="ECO:0000313" key="2">
    <source>
        <dbReference type="Proteomes" id="UP000678374"/>
    </source>
</evidence>
<dbReference type="Pfam" id="PF12635">
    <property type="entry name" value="DUF3780"/>
    <property type="match status" value="1"/>
</dbReference>
<keyword evidence="2" id="KW-1185">Reference proteome</keyword>
<accession>A0A941BH30</accession>
<evidence type="ECO:0000313" key="1">
    <source>
        <dbReference type="EMBL" id="MBQ0960461.1"/>
    </source>
</evidence>
<proteinExistence type="predicted"/>
<dbReference type="NCBIfam" id="NF042961">
    <property type="entry name" value="DUF3780_antiphage"/>
    <property type="match status" value="1"/>
</dbReference>
<gene>
    <name evidence="1" type="ORF">KAK06_16025</name>
</gene>